<proteinExistence type="predicted"/>
<reference evidence="3" key="1">
    <citation type="submission" date="2013-09" db="EMBL/GenBank/DDBJ databases">
        <title>Corchorus olitorius genome sequencing.</title>
        <authorList>
            <person name="Alam M."/>
            <person name="Haque M.S."/>
            <person name="Islam M.S."/>
            <person name="Emdad E.M."/>
            <person name="Islam M.M."/>
            <person name="Ahmed B."/>
            <person name="Halim A."/>
            <person name="Hossen Q.M.M."/>
            <person name="Hossain M.Z."/>
            <person name="Ahmed R."/>
            <person name="Khan M.M."/>
            <person name="Islam R."/>
            <person name="Rashid M.M."/>
            <person name="Khan S.A."/>
            <person name="Rahman M.S."/>
            <person name="Alam M."/>
            <person name="Yahiya A.S."/>
            <person name="Khan M.S."/>
            <person name="Azam M.S."/>
            <person name="Haque T."/>
            <person name="Lashkar M.Z.H."/>
            <person name="Akhand A.I."/>
            <person name="Morshed G."/>
            <person name="Roy S."/>
            <person name="Uddin K.S."/>
            <person name="Rabeya T."/>
            <person name="Hossain A.S."/>
            <person name="Chowdhury A."/>
            <person name="Snigdha A.R."/>
            <person name="Mortoza M.S."/>
            <person name="Matin S.A."/>
            <person name="Hoque S.M.E."/>
            <person name="Islam M.K."/>
            <person name="Roy D.K."/>
            <person name="Haider R."/>
            <person name="Moosa M.M."/>
            <person name="Elias S.M."/>
            <person name="Hasan A.M."/>
            <person name="Jahan S."/>
            <person name="Shafiuddin M."/>
            <person name="Mahmood N."/>
            <person name="Shommy N.S."/>
        </authorList>
    </citation>
    <scope>NUCLEOTIDE SEQUENCE [LARGE SCALE GENOMIC DNA]</scope>
    <source>
        <strain evidence="3">cv. O-4</strain>
    </source>
</reference>
<evidence type="ECO:0000313" key="2">
    <source>
        <dbReference type="EMBL" id="OMO57899.1"/>
    </source>
</evidence>
<comment type="caution">
    <text evidence="2">The sequence shown here is derived from an EMBL/GenBank/DDBJ whole genome shotgun (WGS) entry which is preliminary data.</text>
</comment>
<organism evidence="2 3">
    <name type="scientific">Corchorus olitorius</name>
    <dbReference type="NCBI Taxonomy" id="93759"/>
    <lineage>
        <taxon>Eukaryota</taxon>
        <taxon>Viridiplantae</taxon>
        <taxon>Streptophyta</taxon>
        <taxon>Embryophyta</taxon>
        <taxon>Tracheophyta</taxon>
        <taxon>Spermatophyta</taxon>
        <taxon>Magnoliopsida</taxon>
        <taxon>eudicotyledons</taxon>
        <taxon>Gunneridae</taxon>
        <taxon>Pentapetalae</taxon>
        <taxon>rosids</taxon>
        <taxon>malvids</taxon>
        <taxon>Malvales</taxon>
        <taxon>Malvaceae</taxon>
        <taxon>Grewioideae</taxon>
        <taxon>Apeibeae</taxon>
        <taxon>Corchorus</taxon>
    </lineage>
</organism>
<feature type="compositionally biased region" description="Polar residues" evidence="1">
    <location>
        <begin position="1"/>
        <end position="16"/>
    </location>
</feature>
<accession>A0A1R3GIM2</accession>
<dbReference type="Proteomes" id="UP000187203">
    <property type="component" value="Unassembled WGS sequence"/>
</dbReference>
<name>A0A1R3GIM2_9ROSI</name>
<sequence>MTRKSGSARQSAQLDRSVSGEKHTVQSYLGLES</sequence>
<evidence type="ECO:0000256" key="1">
    <source>
        <dbReference type="SAM" id="MobiDB-lite"/>
    </source>
</evidence>
<evidence type="ECO:0000313" key="3">
    <source>
        <dbReference type="Proteomes" id="UP000187203"/>
    </source>
</evidence>
<gene>
    <name evidence="2" type="ORF">COLO4_35002</name>
</gene>
<protein>
    <submittedName>
        <fullName evidence="2">Uncharacterized protein</fullName>
    </submittedName>
</protein>
<keyword evidence="3" id="KW-1185">Reference proteome</keyword>
<feature type="region of interest" description="Disordered" evidence="1">
    <location>
        <begin position="1"/>
        <end position="33"/>
    </location>
</feature>
<dbReference type="EMBL" id="AWUE01022475">
    <property type="protein sequence ID" value="OMO57899.1"/>
    <property type="molecule type" value="Genomic_DNA"/>
</dbReference>
<dbReference type="AlphaFoldDB" id="A0A1R3GIM2"/>